<sequence length="137" mass="14411">MAQEPAGAGTSASDLDLSVPQAPIQYRSDPTYAKDPPGTFYGDKSGKSASATVREQQRIAARAEQCQGQLHGSVAAGVGYSSRGGNSNWQGANLHSCKTYYDDDGNPREVGISISVGRSEGPGYFGHPYGYGHGPIW</sequence>
<gene>
    <name evidence="2" type="ORF">GCM10009090_30440</name>
</gene>
<evidence type="ECO:0000313" key="3">
    <source>
        <dbReference type="Proteomes" id="UP000623958"/>
    </source>
</evidence>
<evidence type="ECO:0000313" key="2">
    <source>
        <dbReference type="EMBL" id="GHH58154.1"/>
    </source>
</evidence>
<protein>
    <submittedName>
        <fullName evidence="2">Uncharacterized protein</fullName>
    </submittedName>
</protein>
<dbReference type="AlphaFoldDB" id="A0A919FAI7"/>
<name>A0A919FAI7_9XANT</name>
<dbReference type="EMBL" id="BNBA01000029">
    <property type="protein sequence ID" value="GHH58154.1"/>
    <property type="molecule type" value="Genomic_DNA"/>
</dbReference>
<organism evidence="2 3">
    <name type="scientific">Xanthomonas boreopolis</name>
    <dbReference type="NCBI Taxonomy" id="86183"/>
    <lineage>
        <taxon>Bacteria</taxon>
        <taxon>Pseudomonadati</taxon>
        <taxon>Pseudomonadota</taxon>
        <taxon>Gammaproteobacteria</taxon>
        <taxon>Lysobacterales</taxon>
        <taxon>Lysobacteraceae</taxon>
        <taxon>Xanthomonas</taxon>
    </lineage>
</organism>
<comment type="caution">
    <text evidence="2">The sequence shown here is derived from an EMBL/GenBank/DDBJ whole genome shotgun (WGS) entry which is preliminary data.</text>
</comment>
<proteinExistence type="predicted"/>
<feature type="region of interest" description="Disordered" evidence="1">
    <location>
        <begin position="1"/>
        <end position="52"/>
    </location>
</feature>
<dbReference type="Proteomes" id="UP000623958">
    <property type="component" value="Unassembled WGS sequence"/>
</dbReference>
<reference evidence="2" key="1">
    <citation type="journal article" date="2014" name="Int. J. Syst. Evol. Microbiol.">
        <title>Complete genome sequence of Corynebacterium casei LMG S-19264T (=DSM 44701T), isolated from a smear-ripened cheese.</title>
        <authorList>
            <consortium name="US DOE Joint Genome Institute (JGI-PGF)"/>
            <person name="Walter F."/>
            <person name="Albersmeier A."/>
            <person name="Kalinowski J."/>
            <person name="Ruckert C."/>
        </authorList>
    </citation>
    <scope>NUCLEOTIDE SEQUENCE</scope>
    <source>
        <strain evidence="2">JCM 13306</strain>
    </source>
</reference>
<keyword evidence="3" id="KW-1185">Reference proteome</keyword>
<accession>A0A919FAI7</accession>
<evidence type="ECO:0000256" key="1">
    <source>
        <dbReference type="SAM" id="MobiDB-lite"/>
    </source>
</evidence>
<reference evidence="2" key="2">
    <citation type="submission" date="2020-09" db="EMBL/GenBank/DDBJ databases">
        <authorList>
            <person name="Sun Q."/>
            <person name="Ohkuma M."/>
        </authorList>
    </citation>
    <scope>NUCLEOTIDE SEQUENCE</scope>
    <source>
        <strain evidence="2">JCM 13306</strain>
    </source>
</reference>